<evidence type="ECO:0000256" key="16">
    <source>
        <dbReference type="SAM" id="MobiDB-lite"/>
    </source>
</evidence>
<comment type="caution">
    <text evidence="18">The sequence shown here is derived from an EMBL/GenBank/DDBJ whole genome shotgun (WGS) entry which is preliminary data.</text>
</comment>
<dbReference type="GO" id="GO:0036431">
    <property type="term" value="F:dCMP kinase activity"/>
    <property type="evidence" value="ECO:0007669"/>
    <property type="project" value="InterPro"/>
</dbReference>
<feature type="binding site" evidence="14">
    <location>
        <begin position="9"/>
        <end position="17"/>
    </location>
    <ligand>
        <name>ATP</name>
        <dbReference type="ChEBI" id="CHEBI:30616"/>
    </ligand>
</feature>
<dbReference type="GO" id="GO:0043022">
    <property type="term" value="F:ribosome binding"/>
    <property type="evidence" value="ECO:0007669"/>
    <property type="project" value="TreeGrafter"/>
</dbReference>
<dbReference type="PRINTS" id="PR00326">
    <property type="entry name" value="GTP1OBG"/>
</dbReference>
<dbReference type="InterPro" id="IPR027417">
    <property type="entry name" value="P-loop_NTPase"/>
</dbReference>
<evidence type="ECO:0000256" key="2">
    <source>
        <dbReference type="ARBA" id="ARBA00009427"/>
    </source>
</evidence>
<dbReference type="InterPro" id="IPR003136">
    <property type="entry name" value="Cytidylate_kin"/>
</dbReference>
<dbReference type="CDD" id="cd02020">
    <property type="entry name" value="CMPK"/>
    <property type="match status" value="1"/>
</dbReference>
<feature type="binding site" evidence="13">
    <location>
        <begin position="405"/>
        <end position="412"/>
    </location>
    <ligand>
        <name>GTP</name>
        <dbReference type="ChEBI" id="CHEBI:37565"/>
        <label>2</label>
    </ligand>
</feature>
<keyword evidence="9 13" id="KW-0342">GTP-binding</keyword>
<evidence type="ECO:0000256" key="9">
    <source>
        <dbReference type="ARBA" id="ARBA00023134"/>
    </source>
</evidence>
<dbReference type="InterPro" id="IPR011994">
    <property type="entry name" value="Cytidylate_kinase_dom"/>
</dbReference>
<proteinExistence type="inferred from homology"/>
<dbReference type="InterPro" id="IPR032859">
    <property type="entry name" value="KH_dom-like"/>
</dbReference>
<dbReference type="NCBIfam" id="TIGR00017">
    <property type="entry name" value="cmk"/>
    <property type="match status" value="1"/>
</dbReference>
<dbReference type="SMART" id="SM00382">
    <property type="entry name" value="AAA"/>
    <property type="match status" value="3"/>
</dbReference>
<keyword evidence="8 14" id="KW-0067">ATP-binding</keyword>
<dbReference type="AlphaFoldDB" id="A0A0R2NZF9"/>
<comment type="similarity">
    <text evidence="2 14">Belongs to the cytidylate kinase family. Type 1 subfamily.</text>
</comment>
<evidence type="ECO:0000256" key="8">
    <source>
        <dbReference type="ARBA" id="ARBA00022840"/>
    </source>
</evidence>
<dbReference type="GO" id="GO:0006220">
    <property type="term" value="P:pyrimidine nucleotide metabolic process"/>
    <property type="evidence" value="ECO:0007669"/>
    <property type="project" value="UniProtKB-UniRule"/>
</dbReference>
<evidence type="ECO:0000256" key="15">
    <source>
        <dbReference type="PROSITE-ProRule" id="PRU01049"/>
    </source>
</evidence>
<dbReference type="NCBIfam" id="TIGR00231">
    <property type="entry name" value="small_GTP"/>
    <property type="match status" value="2"/>
</dbReference>
<dbReference type="GO" id="GO:0005524">
    <property type="term" value="F:ATP binding"/>
    <property type="evidence" value="ECO:0007669"/>
    <property type="project" value="UniProtKB-UniRule"/>
</dbReference>
<feature type="domain" description="EngA-type G" evidence="17">
    <location>
        <begin position="227"/>
        <end position="390"/>
    </location>
</feature>
<dbReference type="InterPro" id="IPR006073">
    <property type="entry name" value="GTP-bd"/>
</dbReference>
<keyword evidence="6 13" id="KW-0547">Nucleotide-binding</keyword>
<feature type="binding site" evidence="13">
    <location>
        <begin position="342"/>
        <end position="345"/>
    </location>
    <ligand>
        <name>GTP</name>
        <dbReference type="ChEBI" id="CHEBI:37565"/>
        <label>1</label>
    </ligand>
</feature>
<dbReference type="SUPFAM" id="SSF52540">
    <property type="entry name" value="P-loop containing nucleoside triphosphate hydrolases"/>
    <property type="match status" value="3"/>
</dbReference>
<gene>
    <name evidence="13" type="primary">der</name>
    <name evidence="14" type="synonym">cmk</name>
    <name evidence="18" type="ORF">ABR60_03895</name>
</gene>
<dbReference type="InterPro" id="IPR031166">
    <property type="entry name" value="G_ENGA"/>
</dbReference>
<feature type="binding site" evidence="13">
    <location>
        <begin position="233"/>
        <end position="240"/>
    </location>
    <ligand>
        <name>GTP</name>
        <dbReference type="ChEBI" id="CHEBI:37565"/>
        <label>1</label>
    </ligand>
</feature>
<protein>
    <recommendedName>
        <fullName evidence="13 14">Multifunctional fusion protein</fullName>
    </recommendedName>
    <domain>
        <recommendedName>
            <fullName evidence="14">Cytidylate kinase</fullName>
            <shortName evidence="14">CK</shortName>
            <ecNumber evidence="14">2.7.4.25</ecNumber>
        </recommendedName>
        <alternativeName>
            <fullName evidence="14">Cytidine monophosphate kinase</fullName>
            <shortName evidence="14">CMP kinase</shortName>
        </alternativeName>
    </domain>
    <domain>
        <recommendedName>
            <fullName evidence="13">GTPase Der</fullName>
        </recommendedName>
        <alternativeName>
            <fullName evidence="13">GTP-binding protein EngA</fullName>
        </alternativeName>
    </domain>
</protein>
<evidence type="ECO:0000313" key="19">
    <source>
        <dbReference type="Proteomes" id="UP000053941"/>
    </source>
</evidence>
<keyword evidence="7 14" id="KW-0418">Kinase</keyword>
<dbReference type="EC" id="2.7.4.25" evidence="14"/>
<sequence length="656" mass="71704">MTVVVAMDGPSGSGKSSTAKAIAKRAGWLYLDTGALYRAATWLAIEKAIDSADELLIALKSSPILFKTDPSNPITLCGGEDVSEAIRSAEVTSAVSRVSSWPELRKELVALQRVIIESAKNGIVVEGRDIGTVVAPGANLKIWLQADINARAIRRDLEDKSRGLETSSPDSVAASLSNRDQVDSNRAVSPLRKAEDAIIVDSTNLTLDETVAYIWNILKSRSLIGLPRVVIVGRPNVGKSTLVNRIIGSREAIIEDTPGVTRDRVSYEAEWNGKTFMVIDTGGWEPTSEGIALKISDAAESAISDADLVLFVVDAQVGQQSDDDALISVLRKSKKPVMLIANKVDSEKDELDAHSLWNLGLGEPHFISAAHGRGSGDLLDLIVSQLPEVGASRIDDGYRRIAIVGRPNVGKSSLLNSFAGSTRSLVDDAEGTTRDPVDELIDLGDKTWRFIDTAGIRRRAHQASGSEYYAALRTERAIENAEVVIMIIDASTPITEQDLRIITMVEDSGKALVIGLNKWDLVDEDRRVVLDKETDRNFDQVEWAERVNISAKTGWHKDKLLPAIQRSLESWESRVPTGRLNSFLGQLIGSNPPPIRGGKQPKILFATQAGIAPPTFIIFATEFLEASYRRFIERRLREEFGFSGSPIRVSVRIRER</sequence>
<keyword evidence="4 14" id="KW-0808">Transferase</keyword>
<dbReference type="NCBIfam" id="NF002828">
    <property type="entry name" value="PRK03003.1"/>
    <property type="match status" value="1"/>
</dbReference>
<dbReference type="Proteomes" id="UP000053941">
    <property type="component" value="Unassembled WGS sequence"/>
</dbReference>
<dbReference type="InterPro" id="IPR003593">
    <property type="entry name" value="AAA+_ATPase"/>
</dbReference>
<dbReference type="InterPro" id="IPR015946">
    <property type="entry name" value="KH_dom-like_a/b"/>
</dbReference>
<dbReference type="FunFam" id="3.40.50.300:FF:000040">
    <property type="entry name" value="GTPase Der"/>
    <property type="match status" value="1"/>
</dbReference>
<keyword evidence="3 13" id="KW-0690">Ribosome biogenesis</keyword>
<evidence type="ECO:0000313" key="18">
    <source>
        <dbReference type="EMBL" id="KRO31285.1"/>
    </source>
</evidence>
<feature type="binding site" evidence="13">
    <location>
        <begin position="517"/>
        <end position="520"/>
    </location>
    <ligand>
        <name>GTP</name>
        <dbReference type="ChEBI" id="CHEBI:37565"/>
        <label>2</label>
    </ligand>
</feature>
<evidence type="ECO:0000259" key="17">
    <source>
        <dbReference type="PROSITE" id="PS51712"/>
    </source>
</evidence>
<evidence type="ECO:0000256" key="7">
    <source>
        <dbReference type="ARBA" id="ARBA00022777"/>
    </source>
</evidence>
<dbReference type="InterPro" id="IPR016484">
    <property type="entry name" value="GTPase_Der"/>
</dbReference>
<evidence type="ECO:0000256" key="6">
    <source>
        <dbReference type="ARBA" id="ARBA00022741"/>
    </source>
</evidence>
<evidence type="ECO:0000256" key="5">
    <source>
        <dbReference type="ARBA" id="ARBA00022737"/>
    </source>
</evidence>
<reference evidence="18 19" key="1">
    <citation type="submission" date="2015-10" db="EMBL/GenBank/DDBJ databases">
        <title>Metagenome-Assembled Genomes uncover a global brackish microbiome.</title>
        <authorList>
            <person name="Hugerth L.W."/>
            <person name="Larsson J."/>
            <person name="Alneberg J."/>
            <person name="Lindh M.V."/>
            <person name="Legrand C."/>
            <person name="Pinhassi J."/>
            <person name="Andersson A.F."/>
        </authorList>
    </citation>
    <scope>NUCLEOTIDE SEQUENCE [LARGE SCALE GENOMIC DNA]</scope>
    <source>
        <strain evidence="18">BACL2 MAG-120802-bin41</strain>
    </source>
</reference>
<dbReference type="NCBIfam" id="TIGR03594">
    <property type="entry name" value="GTPase_EngA"/>
    <property type="match status" value="1"/>
</dbReference>
<dbReference type="GO" id="GO:0036430">
    <property type="term" value="F:CMP kinase activity"/>
    <property type="evidence" value="ECO:0007669"/>
    <property type="project" value="RHEA"/>
</dbReference>
<dbReference type="PANTHER" id="PTHR43834:SF6">
    <property type="entry name" value="GTPASE DER"/>
    <property type="match status" value="1"/>
</dbReference>
<dbReference type="FunFam" id="3.30.300.20:FF:000004">
    <property type="entry name" value="GTPase Der"/>
    <property type="match status" value="1"/>
</dbReference>
<organism evidence="18 19">
    <name type="scientific">Actinobacteria bacterium BACL2 MAG-120802-bin41</name>
    <dbReference type="NCBI Taxonomy" id="1655568"/>
    <lineage>
        <taxon>Bacteria</taxon>
        <taxon>Bacillati</taxon>
        <taxon>Actinomycetota</taxon>
        <taxon>Actinomycetes</taxon>
        <taxon>Actinomycetes incertae sedis</taxon>
        <taxon>ac1 cluster</taxon>
    </lineage>
</organism>
<feature type="binding site" evidence="13">
    <location>
        <begin position="452"/>
        <end position="456"/>
    </location>
    <ligand>
        <name>GTP</name>
        <dbReference type="ChEBI" id="CHEBI:37565"/>
        <label>2</label>
    </ligand>
</feature>
<dbReference type="CDD" id="cd01895">
    <property type="entry name" value="EngA2"/>
    <property type="match status" value="1"/>
</dbReference>
<dbReference type="HAMAP" id="MF_00195">
    <property type="entry name" value="GTPase_Der"/>
    <property type="match status" value="1"/>
</dbReference>
<dbReference type="GO" id="GO:0042254">
    <property type="term" value="P:ribosome biogenesis"/>
    <property type="evidence" value="ECO:0007669"/>
    <property type="project" value="UniProtKB-KW"/>
</dbReference>
<dbReference type="GO" id="GO:0005525">
    <property type="term" value="F:GTP binding"/>
    <property type="evidence" value="ECO:0007669"/>
    <property type="project" value="UniProtKB-UniRule"/>
</dbReference>
<dbReference type="EMBL" id="LIAS01000007">
    <property type="protein sequence ID" value="KRO31285.1"/>
    <property type="molecule type" value="Genomic_DNA"/>
</dbReference>
<evidence type="ECO:0000256" key="13">
    <source>
        <dbReference type="HAMAP-Rule" id="MF_00195"/>
    </source>
</evidence>
<dbReference type="PROSITE" id="PS51712">
    <property type="entry name" value="G_ENGA"/>
    <property type="match status" value="2"/>
</dbReference>
<dbReference type="PANTHER" id="PTHR43834">
    <property type="entry name" value="GTPASE DER"/>
    <property type="match status" value="1"/>
</dbReference>
<dbReference type="Gene3D" id="3.40.50.300">
    <property type="entry name" value="P-loop containing nucleotide triphosphate hydrolases"/>
    <property type="match status" value="3"/>
</dbReference>
<feature type="binding site" evidence="13">
    <location>
        <begin position="280"/>
        <end position="284"/>
    </location>
    <ligand>
        <name>GTP</name>
        <dbReference type="ChEBI" id="CHEBI:37565"/>
        <label>1</label>
    </ligand>
</feature>
<dbReference type="InterPro" id="IPR005225">
    <property type="entry name" value="Small_GTP-bd"/>
</dbReference>
<evidence type="ECO:0000256" key="11">
    <source>
        <dbReference type="ARBA" id="ARBA00048478"/>
    </source>
</evidence>
<keyword evidence="5" id="KW-0677">Repeat</keyword>
<evidence type="ECO:0000256" key="4">
    <source>
        <dbReference type="ARBA" id="ARBA00022679"/>
    </source>
</evidence>
<evidence type="ECO:0000256" key="1">
    <source>
        <dbReference type="ARBA" id="ARBA00008279"/>
    </source>
</evidence>
<dbReference type="Pfam" id="PF02224">
    <property type="entry name" value="Cytidylate_kin"/>
    <property type="match status" value="1"/>
</dbReference>
<dbReference type="Gene3D" id="3.30.300.20">
    <property type="match status" value="1"/>
</dbReference>
<feature type="region of interest" description="Disordered" evidence="16">
    <location>
        <begin position="160"/>
        <end position="181"/>
    </location>
</feature>
<evidence type="ECO:0000256" key="10">
    <source>
        <dbReference type="ARBA" id="ARBA00047615"/>
    </source>
</evidence>
<feature type="compositionally biased region" description="Polar residues" evidence="16">
    <location>
        <begin position="164"/>
        <end position="181"/>
    </location>
</feature>
<feature type="domain" description="EngA-type G" evidence="17">
    <location>
        <begin position="399"/>
        <end position="572"/>
    </location>
</feature>
<comment type="catalytic activity">
    <reaction evidence="11 14">
        <text>CMP + ATP = CDP + ADP</text>
        <dbReference type="Rhea" id="RHEA:11600"/>
        <dbReference type="ChEBI" id="CHEBI:30616"/>
        <dbReference type="ChEBI" id="CHEBI:58069"/>
        <dbReference type="ChEBI" id="CHEBI:60377"/>
        <dbReference type="ChEBI" id="CHEBI:456216"/>
        <dbReference type="EC" id="2.7.4.25"/>
    </reaction>
</comment>
<dbReference type="Pfam" id="PF14714">
    <property type="entry name" value="KH_dom-like"/>
    <property type="match status" value="1"/>
</dbReference>
<dbReference type="GO" id="GO:0005737">
    <property type="term" value="C:cytoplasm"/>
    <property type="evidence" value="ECO:0007669"/>
    <property type="project" value="UniProtKB-SubCell"/>
</dbReference>
<evidence type="ECO:0000256" key="12">
    <source>
        <dbReference type="ARBA" id="ARBA00053470"/>
    </source>
</evidence>
<dbReference type="FunFam" id="3.40.50.300:FF:000057">
    <property type="entry name" value="GTPase Der"/>
    <property type="match status" value="1"/>
</dbReference>
<comment type="catalytic activity">
    <reaction evidence="10 14">
        <text>dCMP + ATP = dCDP + ADP</text>
        <dbReference type="Rhea" id="RHEA:25094"/>
        <dbReference type="ChEBI" id="CHEBI:30616"/>
        <dbReference type="ChEBI" id="CHEBI:57566"/>
        <dbReference type="ChEBI" id="CHEBI:58593"/>
        <dbReference type="ChEBI" id="CHEBI:456216"/>
        <dbReference type="EC" id="2.7.4.25"/>
    </reaction>
</comment>
<dbReference type="CDD" id="cd01894">
    <property type="entry name" value="EngA1"/>
    <property type="match status" value="1"/>
</dbReference>
<comment type="function">
    <text evidence="12 13">GTPase that plays an essential role in the late steps of ribosome biogenesis.</text>
</comment>
<evidence type="ECO:0000256" key="14">
    <source>
        <dbReference type="HAMAP-Rule" id="MF_00238"/>
    </source>
</evidence>
<dbReference type="HAMAP" id="MF_00238">
    <property type="entry name" value="Cytidyl_kinase_type1"/>
    <property type="match status" value="1"/>
</dbReference>
<comment type="subcellular location">
    <subcellularLocation>
        <location evidence="14">Cytoplasm</location>
    </subcellularLocation>
</comment>
<keyword evidence="14" id="KW-0963">Cytoplasm</keyword>
<name>A0A0R2NZF9_9ACTN</name>
<accession>A0A0R2NZF9</accession>
<evidence type="ECO:0000256" key="3">
    <source>
        <dbReference type="ARBA" id="ARBA00022517"/>
    </source>
</evidence>
<comment type="subunit">
    <text evidence="13">Associates with the 50S ribosomal subunit.</text>
</comment>
<dbReference type="Pfam" id="PF01926">
    <property type="entry name" value="MMR_HSR1"/>
    <property type="match status" value="2"/>
</dbReference>
<comment type="similarity">
    <text evidence="1 13 15">Belongs to the TRAFAC class TrmE-Era-EngA-EngB-Septin-like GTPase superfamily. EngA (Der) GTPase family.</text>
</comment>